<organism evidence="1 2">
    <name type="scientific">Nocardia vinacea</name>
    <dbReference type="NCBI Taxonomy" id="96468"/>
    <lineage>
        <taxon>Bacteria</taxon>
        <taxon>Bacillati</taxon>
        <taxon>Actinomycetota</taxon>
        <taxon>Actinomycetes</taxon>
        <taxon>Mycobacteriales</taxon>
        <taxon>Nocardiaceae</taxon>
        <taxon>Nocardia</taxon>
    </lineage>
</organism>
<dbReference type="Proteomes" id="UP001432062">
    <property type="component" value="Chromosome"/>
</dbReference>
<keyword evidence="2" id="KW-1185">Reference proteome</keyword>
<evidence type="ECO:0008006" key="3">
    <source>
        <dbReference type="Google" id="ProtNLM"/>
    </source>
</evidence>
<dbReference type="EMBL" id="CP109441">
    <property type="protein sequence ID" value="WUV43550.1"/>
    <property type="molecule type" value="Genomic_DNA"/>
</dbReference>
<dbReference type="RefSeq" id="WP_329406012.1">
    <property type="nucleotide sequence ID" value="NZ_CP109441.1"/>
</dbReference>
<sequence>MFEYRDVGADKRTDGSLAAVDRAAQLDDLRARMAGIQGQVGAEARTPRSATDVIAVGGGLGEVLPDGGLARGSVVNCTGGGYVLLGLLAAATGAGQSAAVVGAPRLGLLAFEEMGGDLARLAHIPDPGPDPLSIVAVLVEGISIVVLAADGTALPSRSRAVVARVRSHGAVLVVTSPGWMRPDVRVESRVAGYVGLNKGRGRLQAVHLDVRVIGRGSPRTARLALAGTGGGRLCWTQRVEAAPAPLTQTG</sequence>
<reference evidence="1" key="1">
    <citation type="submission" date="2022-10" db="EMBL/GenBank/DDBJ databases">
        <title>The complete genomes of actinobacterial strains from the NBC collection.</title>
        <authorList>
            <person name="Joergensen T.S."/>
            <person name="Alvarez Arevalo M."/>
            <person name="Sterndorff E.B."/>
            <person name="Faurdal D."/>
            <person name="Vuksanovic O."/>
            <person name="Mourched A.-S."/>
            <person name="Charusanti P."/>
            <person name="Shaw S."/>
            <person name="Blin K."/>
            <person name="Weber T."/>
        </authorList>
    </citation>
    <scope>NUCLEOTIDE SEQUENCE</scope>
    <source>
        <strain evidence="1">NBC_01482</strain>
    </source>
</reference>
<evidence type="ECO:0000313" key="1">
    <source>
        <dbReference type="EMBL" id="WUV43550.1"/>
    </source>
</evidence>
<name>A0ABZ1YNI9_9NOCA</name>
<gene>
    <name evidence="1" type="ORF">OG563_30570</name>
</gene>
<protein>
    <recommendedName>
        <fullName evidence="3">Protein RecA</fullName>
    </recommendedName>
</protein>
<evidence type="ECO:0000313" key="2">
    <source>
        <dbReference type="Proteomes" id="UP001432062"/>
    </source>
</evidence>
<proteinExistence type="predicted"/>
<accession>A0ABZ1YNI9</accession>